<evidence type="ECO:0000256" key="2">
    <source>
        <dbReference type="ARBA" id="ARBA00022692"/>
    </source>
</evidence>
<dbReference type="PANTHER" id="PTHR11706:SF101">
    <property type="entry name" value="MANGANESE TRANSPORTER SMF1"/>
    <property type="match status" value="1"/>
</dbReference>
<comment type="subcellular location">
    <subcellularLocation>
        <location evidence="1">Membrane</location>
        <topology evidence="1">Multi-pass membrane protein</topology>
    </subcellularLocation>
</comment>
<feature type="region of interest" description="Disordered" evidence="5">
    <location>
        <begin position="1"/>
        <end position="78"/>
    </location>
</feature>
<evidence type="ECO:0000256" key="3">
    <source>
        <dbReference type="ARBA" id="ARBA00022989"/>
    </source>
</evidence>
<dbReference type="HOGENOM" id="CLU_084820_0_0_1"/>
<evidence type="ECO:0000256" key="6">
    <source>
        <dbReference type="SAM" id="Phobius"/>
    </source>
</evidence>
<protein>
    <submittedName>
        <fullName evidence="7">Manganese transporter</fullName>
    </submittedName>
</protein>
<dbReference type="AlphaFoldDB" id="W9HB86"/>
<feature type="compositionally biased region" description="Polar residues" evidence="5">
    <location>
        <begin position="46"/>
        <end position="55"/>
    </location>
</feature>
<evidence type="ECO:0000313" key="7">
    <source>
        <dbReference type="EMBL" id="EWY79823.1"/>
    </source>
</evidence>
<dbReference type="GO" id="GO:0005886">
    <property type="term" value="C:plasma membrane"/>
    <property type="evidence" value="ECO:0007669"/>
    <property type="project" value="TreeGrafter"/>
</dbReference>
<dbReference type="Proteomes" id="UP000030753">
    <property type="component" value="Unassembled WGS sequence"/>
</dbReference>
<keyword evidence="2 6" id="KW-0812">Transmembrane</keyword>
<keyword evidence="3 6" id="KW-1133">Transmembrane helix</keyword>
<proteinExistence type="predicted"/>
<evidence type="ECO:0000313" key="8">
    <source>
        <dbReference type="Proteomes" id="UP000030753"/>
    </source>
</evidence>
<feature type="compositionally biased region" description="Polar residues" evidence="5">
    <location>
        <begin position="17"/>
        <end position="35"/>
    </location>
</feature>
<feature type="transmembrane region" description="Helical" evidence="6">
    <location>
        <begin position="131"/>
        <end position="149"/>
    </location>
</feature>
<dbReference type="GO" id="GO:0034755">
    <property type="term" value="P:iron ion transmembrane transport"/>
    <property type="evidence" value="ECO:0007669"/>
    <property type="project" value="TreeGrafter"/>
</dbReference>
<organism evidence="7 8">
    <name type="scientific">Fusarium oxysporum NRRL 32931</name>
    <dbReference type="NCBI Taxonomy" id="660029"/>
    <lineage>
        <taxon>Eukaryota</taxon>
        <taxon>Fungi</taxon>
        <taxon>Dikarya</taxon>
        <taxon>Ascomycota</taxon>
        <taxon>Pezizomycotina</taxon>
        <taxon>Sordariomycetes</taxon>
        <taxon>Hypocreomycetidae</taxon>
        <taxon>Hypocreales</taxon>
        <taxon>Nectriaceae</taxon>
        <taxon>Fusarium</taxon>
        <taxon>Fusarium oxysporum species complex</taxon>
    </lineage>
</organism>
<sequence>MNRTSRTDEPYEREQKGYNQSPNPLSADLTTNQDLKGNVNERTVRRGSQSSSLRNSALDDDIRQTLDPDAGPGGARGSELVDKAISQLMGSEVEQTARSPFPHSPPSDSASGLGGEEDDTLSWGNRLKNGIFKFCYFIGPGFMIAVAYVDPGNYSTGVAAGATYQFKLLFVVLIANLFAIFLQTLSSNQAQSWGSISPRLVELSFHDGPTSASTSSPRLPLSLLISLRLCEDRNTEMTIGDWFCYCLEPSHPCHSPGSWMCHLNPRCHAHSPFLPTTRIHERGQSL</sequence>
<dbReference type="EMBL" id="JH717854">
    <property type="protein sequence ID" value="EWY79823.1"/>
    <property type="molecule type" value="Genomic_DNA"/>
</dbReference>
<accession>W9HB86</accession>
<evidence type="ECO:0000256" key="4">
    <source>
        <dbReference type="ARBA" id="ARBA00023136"/>
    </source>
</evidence>
<dbReference type="GO" id="GO:0015086">
    <property type="term" value="F:cadmium ion transmembrane transporter activity"/>
    <property type="evidence" value="ECO:0007669"/>
    <property type="project" value="TreeGrafter"/>
</dbReference>
<reference evidence="7 8" key="1">
    <citation type="submission" date="2011-06" db="EMBL/GenBank/DDBJ databases">
        <title>The Genome Sequence of Fusarium oxysporum FOSC 3-a.</title>
        <authorList>
            <consortium name="The Broad Institute Genome Sequencing Platform"/>
            <person name="Ma L.-J."/>
            <person name="Gale L.R."/>
            <person name="Schwartz D.C."/>
            <person name="Zhou S."/>
            <person name="Corby-Kistler H."/>
            <person name="Young S.K."/>
            <person name="Zeng Q."/>
            <person name="Gargeya S."/>
            <person name="Fitzgerald M."/>
            <person name="Haas B."/>
            <person name="Abouelleil A."/>
            <person name="Alvarado L."/>
            <person name="Arachchi H.M."/>
            <person name="Berlin A."/>
            <person name="Brown A."/>
            <person name="Chapman S.B."/>
            <person name="Chen Z."/>
            <person name="Dunbar C."/>
            <person name="Freedman E."/>
            <person name="Gearin G."/>
            <person name="Gellesch M."/>
            <person name="Goldberg J."/>
            <person name="Griggs A."/>
            <person name="Gujja S."/>
            <person name="Heiman D."/>
            <person name="Howarth C."/>
            <person name="Larson L."/>
            <person name="Lui A."/>
            <person name="MacDonald P.J.P."/>
            <person name="Mehta T."/>
            <person name="Montmayeur A."/>
            <person name="Murphy C."/>
            <person name="Neiman D."/>
            <person name="Pearson M."/>
            <person name="Priest M."/>
            <person name="Roberts A."/>
            <person name="Saif S."/>
            <person name="Shea T."/>
            <person name="Shenoy N."/>
            <person name="Sisk P."/>
            <person name="Stolte C."/>
            <person name="Sykes S."/>
            <person name="Wortman J."/>
            <person name="Nusbaum C."/>
            <person name="Birren B."/>
        </authorList>
    </citation>
    <scope>NUCLEOTIDE SEQUENCE [LARGE SCALE GENOMIC DNA]</scope>
    <source>
        <strain evidence="8">FOSC 3-a</strain>
    </source>
</reference>
<dbReference type="GO" id="GO:0005384">
    <property type="term" value="F:manganese ion transmembrane transporter activity"/>
    <property type="evidence" value="ECO:0007669"/>
    <property type="project" value="TreeGrafter"/>
</dbReference>
<feature type="compositionally biased region" description="Basic and acidic residues" evidence="5">
    <location>
        <begin position="1"/>
        <end position="16"/>
    </location>
</feature>
<evidence type="ECO:0000256" key="1">
    <source>
        <dbReference type="ARBA" id="ARBA00004141"/>
    </source>
</evidence>
<dbReference type="PANTHER" id="PTHR11706">
    <property type="entry name" value="SOLUTE CARRIER PROTEIN FAMILY 11 MEMBER"/>
    <property type="match status" value="1"/>
</dbReference>
<evidence type="ECO:0000256" key="5">
    <source>
        <dbReference type="SAM" id="MobiDB-lite"/>
    </source>
</evidence>
<gene>
    <name evidence="7" type="ORF">FOYG_17004</name>
</gene>
<feature type="transmembrane region" description="Helical" evidence="6">
    <location>
        <begin position="164"/>
        <end position="182"/>
    </location>
</feature>
<feature type="region of interest" description="Disordered" evidence="5">
    <location>
        <begin position="92"/>
        <end position="118"/>
    </location>
</feature>
<keyword evidence="4 6" id="KW-0472">Membrane</keyword>
<name>W9HB86_FUSOX</name>
<dbReference type="InterPro" id="IPR001046">
    <property type="entry name" value="NRAMP_fam"/>
</dbReference>
<dbReference type="GO" id="GO:0030026">
    <property type="term" value="P:intracellular manganese ion homeostasis"/>
    <property type="evidence" value="ECO:0007669"/>
    <property type="project" value="TreeGrafter"/>
</dbReference>